<comment type="caution">
    <text evidence="1">The sequence shown here is derived from an EMBL/GenBank/DDBJ whole genome shotgun (WGS) entry which is preliminary data.</text>
</comment>
<sequence>MSSPQNALAFSDSAPPPGSEAAMATVLRVRELPFATLAALLARFDLVLHRVPDGVPIPGSFWGDPEAGVIAHNVYVRNDTPVHSLLHEACHLIVLTPEARARVHTDATDSDIEEDATCYLQVVLADELPGVGRARLMADMDAWGYSFRMGSTADWMRHDAEDARRWLADRGLPH</sequence>
<dbReference type="OrthoDB" id="5783548at2"/>
<evidence type="ECO:0000313" key="1">
    <source>
        <dbReference type="EMBL" id="TAA24396.1"/>
    </source>
</evidence>
<accession>A0A4Q8L928</accession>
<protein>
    <submittedName>
        <fullName evidence="1">Uncharacterized protein</fullName>
    </submittedName>
</protein>
<organism evidence="1 2">
    <name type="scientific">Pseudoxanthomonas winnipegensis</name>
    <dbReference type="NCBI Taxonomy" id="2480810"/>
    <lineage>
        <taxon>Bacteria</taxon>
        <taxon>Pseudomonadati</taxon>
        <taxon>Pseudomonadota</taxon>
        <taxon>Gammaproteobacteria</taxon>
        <taxon>Lysobacterales</taxon>
        <taxon>Lysobacteraceae</taxon>
        <taxon>Pseudoxanthomonas</taxon>
    </lineage>
</organism>
<dbReference type="Proteomes" id="UP000292627">
    <property type="component" value="Unassembled WGS sequence"/>
</dbReference>
<name>A0A4Q8L928_9GAMM</name>
<proteinExistence type="predicted"/>
<evidence type="ECO:0000313" key="2">
    <source>
        <dbReference type="Proteomes" id="UP000292627"/>
    </source>
</evidence>
<dbReference type="AlphaFoldDB" id="A0A4Q8L928"/>
<reference evidence="1 2" key="1">
    <citation type="submission" date="2019-02" db="EMBL/GenBank/DDBJ databases">
        <title>WGS of Pseudoxanthomonas species novum from clinical isolates.</title>
        <authorList>
            <person name="Bernier A.-M."/>
            <person name="Bernard K."/>
            <person name="Vachon A."/>
        </authorList>
    </citation>
    <scope>NUCLEOTIDE SEQUENCE [LARGE SCALE GENOMIC DNA]</scope>
    <source>
        <strain evidence="1 2">NML171200</strain>
    </source>
</reference>
<gene>
    <name evidence="1" type="ORF">EA660_11715</name>
</gene>
<dbReference type="EMBL" id="SHMC01000004">
    <property type="protein sequence ID" value="TAA24396.1"/>
    <property type="molecule type" value="Genomic_DNA"/>
</dbReference>